<dbReference type="AlphaFoldDB" id="A0A6I0F343"/>
<dbReference type="OrthoDB" id="1809801at2"/>
<proteinExistence type="predicted"/>
<protein>
    <submittedName>
        <fullName evidence="1">YheC/YheD family protein</fullName>
    </submittedName>
</protein>
<dbReference type="InterPro" id="IPR026838">
    <property type="entry name" value="YheC/D"/>
</dbReference>
<reference evidence="1 2" key="1">
    <citation type="submission" date="2019-10" db="EMBL/GenBank/DDBJ databases">
        <title>Alkaliphilus serpentinus sp. nov. and Alkaliphilus pronyensis sp. nov., two novel anaerobic alkaliphilic species isolated from the serpentinized-hosted hydrothermal field of the Prony Bay (New Caledonia).</title>
        <authorList>
            <person name="Postec A."/>
        </authorList>
    </citation>
    <scope>NUCLEOTIDE SEQUENCE [LARGE SCALE GENOMIC DNA]</scope>
    <source>
        <strain evidence="1 2">LacV</strain>
    </source>
</reference>
<keyword evidence="2" id="KW-1185">Reference proteome</keyword>
<dbReference type="RefSeq" id="WP_151860142.1">
    <property type="nucleotide sequence ID" value="NZ_WBZC01000010.1"/>
</dbReference>
<dbReference type="SUPFAM" id="SSF56059">
    <property type="entry name" value="Glutathione synthetase ATP-binding domain-like"/>
    <property type="match status" value="1"/>
</dbReference>
<dbReference type="Proteomes" id="UP000432715">
    <property type="component" value="Unassembled WGS sequence"/>
</dbReference>
<dbReference type="Pfam" id="PF14398">
    <property type="entry name" value="ATPgrasp_YheCD"/>
    <property type="match status" value="1"/>
</dbReference>
<accession>A0A6I0F343</accession>
<evidence type="ECO:0000313" key="1">
    <source>
        <dbReference type="EMBL" id="KAB3537311.1"/>
    </source>
</evidence>
<organism evidence="1 2">
    <name type="scientific">Alkaliphilus pronyensis</name>
    <dbReference type="NCBI Taxonomy" id="1482732"/>
    <lineage>
        <taxon>Bacteria</taxon>
        <taxon>Bacillati</taxon>
        <taxon>Bacillota</taxon>
        <taxon>Clostridia</taxon>
        <taxon>Peptostreptococcales</taxon>
        <taxon>Natronincolaceae</taxon>
        <taxon>Alkaliphilus</taxon>
    </lineage>
</organism>
<gene>
    <name evidence="1" type="ORF">F8154_03190</name>
</gene>
<dbReference type="Gene3D" id="3.30.470.20">
    <property type="entry name" value="ATP-grasp fold, B domain"/>
    <property type="match status" value="1"/>
</dbReference>
<name>A0A6I0F343_9FIRM</name>
<comment type="caution">
    <text evidence="1">The sequence shown here is derived from an EMBL/GenBank/DDBJ whole genome shotgun (WGS) entry which is preliminary data.</text>
</comment>
<evidence type="ECO:0000313" key="2">
    <source>
        <dbReference type="Proteomes" id="UP000432715"/>
    </source>
</evidence>
<dbReference type="EMBL" id="WBZC01000010">
    <property type="protein sequence ID" value="KAB3537311.1"/>
    <property type="molecule type" value="Genomic_DNA"/>
</dbReference>
<sequence>MSKLYKLKAFKGSNQKRKLYLNIFQLELLGLKASSKIIIQVASEKWRVEIIQEPSNQSNNTLLVSKDILKEMPYYQGEALRLVKNTSKGIVLGPSIGLTISNKSWKSIHASESIKKRAKFALEKGILFSCFSLKSVDWSNNRVEAYCLSPLDYKRMKRVIPVPQIIHDRGSLPKAKGPKGYRSRGKVKNIAWINSTLTFGKWETYKALCISNETSIYLPETALFSTCKLGEYLQKYKYCYIKHNIGRRGKRVYRVEKREDCYLCKTGGSEVKIWRFNSLTEISRFLKTAVGDDLILQQGILLAEIEDSPFDMRVLVQKNGNNMWVITGVNYRIAKPGAIITNFAAGARDIFSEVGEALPHEDLNWSILSNMCLAIVNKMESSFGALGEVGLDIALDKKGKLWLIEANSRPSSIAYRNASP</sequence>